<dbReference type="InterPro" id="IPR001555">
    <property type="entry name" value="GART_AS"/>
</dbReference>
<dbReference type="AlphaFoldDB" id="A0A1F5EN63"/>
<reference evidence="3 4" key="1">
    <citation type="journal article" date="2016" name="Nat. Commun.">
        <title>Thousands of microbial genomes shed light on interconnected biogeochemical processes in an aquifer system.</title>
        <authorList>
            <person name="Anantharaman K."/>
            <person name="Brown C.T."/>
            <person name="Hug L.A."/>
            <person name="Sharon I."/>
            <person name="Castelle C.J."/>
            <person name="Probst A.J."/>
            <person name="Thomas B.C."/>
            <person name="Singh A."/>
            <person name="Wilkins M.J."/>
            <person name="Karaoz U."/>
            <person name="Brodie E.L."/>
            <person name="Williams K.H."/>
            <person name="Hubbard S.S."/>
            <person name="Banfield J.F."/>
        </authorList>
    </citation>
    <scope>NUCLEOTIDE SEQUENCE [LARGE SCALE GENOMIC DNA]</scope>
</reference>
<dbReference type="PANTHER" id="PTHR11138">
    <property type="entry name" value="METHIONYL-TRNA FORMYLTRANSFERASE"/>
    <property type="match status" value="1"/>
</dbReference>
<dbReference type="Pfam" id="PF00551">
    <property type="entry name" value="Formyl_trans_N"/>
    <property type="match status" value="1"/>
</dbReference>
<evidence type="ECO:0000256" key="1">
    <source>
        <dbReference type="ARBA" id="ARBA00012261"/>
    </source>
</evidence>
<proteinExistence type="predicted"/>
<keyword evidence="3" id="KW-0808">Transferase</keyword>
<dbReference type="Proteomes" id="UP000176865">
    <property type="component" value="Unassembled WGS sequence"/>
</dbReference>
<accession>A0A1F5EN63</accession>
<dbReference type="GO" id="GO:0005829">
    <property type="term" value="C:cytosol"/>
    <property type="evidence" value="ECO:0007669"/>
    <property type="project" value="TreeGrafter"/>
</dbReference>
<dbReference type="InterPro" id="IPR005794">
    <property type="entry name" value="Fmt"/>
</dbReference>
<protein>
    <recommendedName>
        <fullName evidence="1">methionyl-tRNA formyltransferase</fullName>
        <ecNumber evidence="1">2.1.2.9</ecNumber>
    </recommendedName>
</protein>
<dbReference type="InterPro" id="IPR002376">
    <property type="entry name" value="Formyl_transf_N"/>
</dbReference>
<evidence type="ECO:0000259" key="2">
    <source>
        <dbReference type="Pfam" id="PF00551"/>
    </source>
</evidence>
<dbReference type="SUPFAM" id="SSF50486">
    <property type="entry name" value="FMT C-terminal domain-like"/>
    <property type="match status" value="1"/>
</dbReference>
<organism evidence="3 4">
    <name type="scientific">Candidatus Campbellbacteria bacterium RIFCSPLOWO2_01_FULL_34_15</name>
    <dbReference type="NCBI Taxonomy" id="1797579"/>
    <lineage>
        <taxon>Bacteria</taxon>
        <taxon>Candidatus Campbelliibacteriota</taxon>
    </lineage>
</organism>
<gene>
    <name evidence="3" type="ORF">A2996_00815</name>
</gene>
<comment type="caution">
    <text evidence="3">The sequence shown here is derived from an EMBL/GenBank/DDBJ whole genome shotgun (WGS) entry which is preliminary data.</text>
</comment>
<feature type="domain" description="Formyl transferase N-terminal" evidence="2">
    <location>
        <begin position="5"/>
        <end position="182"/>
    </location>
</feature>
<dbReference type="PROSITE" id="PS00373">
    <property type="entry name" value="GART"/>
    <property type="match status" value="1"/>
</dbReference>
<dbReference type="STRING" id="1797579.A2996_00815"/>
<evidence type="ECO:0000313" key="3">
    <source>
        <dbReference type="EMBL" id="OGD68750.1"/>
    </source>
</evidence>
<dbReference type="SUPFAM" id="SSF53328">
    <property type="entry name" value="Formyltransferase"/>
    <property type="match status" value="1"/>
</dbReference>
<dbReference type="Gene3D" id="3.40.50.12230">
    <property type="match status" value="1"/>
</dbReference>
<dbReference type="NCBIfam" id="TIGR00460">
    <property type="entry name" value="fmt"/>
    <property type="match status" value="1"/>
</dbReference>
<dbReference type="InterPro" id="IPR041711">
    <property type="entry name" value="Met-tRNA-FMT_N"/>
</dbReference>
<evidence type="ECO:0000313" key="4">
    <source>
        <dbReference type="Proteomes" id="UP000176865"/>
    </source>
</evidence>
<dbReference type="EC" id="2.1.2.9" evidence="1"/>
<dbReference type="CDD" id="cd08646">
    <property type="entry name" value="FMT_core_Met-tRNA-FMT_N"/>
    <property type="match status" value="1"/>
</dbReference>
<dbReference type="InterPro" id="IPR011034">
    <property type="entry name" value="Formyl_transferase-like_C_sf"/>
</dbReference>
<sequence length="286" mass="32869">MVNLKIAFFGTPEFSARILDKMKEGGFSPSLIIATPDKPKGRNLVVTPPSTKIWAEQNNIDVLQPTKLKAPEFLDELKKTDWDLFVVASYGKIIPQAVLDIPKYGTINIHPSLLPRLRGASPMQSAILKENETGMTIMLMDADMDHGPILKQEKLDIKKWPPKINELEDMMVEVGGRLLNEVIPLWISGKIKPKEQDHNKATYIDKINKEEALINFDDDPFWNYRKIQALQNYKPYFFTERNDKKIRIIIKEAKFEDGELIIMKVLPEGKKEMDYQDFLRGSNNKV</sequence>
<dbReference type="PANTHER" id="PTHR11138:SF5">
    <property type="entry name" value="METHIONYL-TRNA FORMYLTRANSFERASE, MITOCHONDRIAL"/>
    <property type="match status" value="1"/>
</dbReference>
<dbReference type="InterPro" id="IPR036477">
    <property type="entry name" value="Formyl_transf_N_sf"/>
</dbReference>
<dbReference type="GO" id="GO:0004479">
    <property type="term" value="F:methionyl-tRNA formyltransferase activity"/>
    <property type="evidence" value="ECO:0007669"/>
    <property type="project" value="UniProtKB-EC"/>
</dbReference>
<dbReference type="EMBL" id="MFAB01000016">
    <property type="protein sequence ID" value="OGD68750.1"/>
    <property type="molecule type" value="Genomic_DNA"/>
</dbReference>
<name>A0A1F5EN63_9BACT</name>